<dbReference type="Proteomes" id="UP000318995">
    <property type="component" value="Unassembled WGS sequence"/>
</dbReference>
<proteinExistence type="predicted"/>
<reference evidence="1 2" key="1">
    <citation type="submission" date="2019-02" db="EMBL/GenBank/DDBJ databases">
        <title>Deep-cultivation of Planctomycetes and their phenomic and genomic characterization uncovers novel biology.</title>
        <authorList>
            <person name="Wiegand S."/>
            <person name="Jogler M."/>
            <person name="Boedeker C."/>
            <person name="Pinto D."/>
            <person name="Vollmers J."/>
            <person name="Rivas-Marin E."/>
            <person name="Kohn T."/>
            <person name="Peeters S.H."/>
            <person name="Heuer A."/>
            <person name="Rast P."/>
            <person name="Oberbeckmann S."/>
            <person name="Bunk B."/>
            <person name="Jeske O."/>
            <person name="Meyerdierks A."/>
            <person name="Storesund J.E."/>
            <person name="Kallscheuer N."/>
            <person name="Luecker S."/>
            <person name="Lage O.M."/>
            <person name="Pohl T."/>
            <person name="Merkel B.J."/>
            <person name="Hornburger P."/>
            <person name="Mueller R.-W."/>
            <person name="Bruemmer F."/>
            <person name="Labrenz M."/>
            <person name="Spormann A.M."/>
            <person name="Op Den Camp H."/>
            <person name="Overmann J."/>
            <person name="Amann R."/>
            <person name="Jetten M.S.M."/>
            <person name="Mascher T."/>
            <person name="Medema M.H."/>
            <person name="Devos D.P."/>
            <person name="Kaster A.-K."/>
            <person name="Ovreas L."/>
            <person name="Rohde M."/>
            <person name="Galperin M.Y."/>
            <person name="Jogler C."/>
        </authorList>
    </citation>
    <scope>NUCLEOTIDE SEQUENCE [LARGE SCALE GENOMIC DNA]</scope>
    <source>
        <strain evidence="1 2">Pla111</strain>
    </source>
</reference>
<name>A0A5C5W991_9BACT</name>
<dbReference type="InterPro" id="IPR011474">
    <property type="entry name" value="DUF1580"/>
</dbReference>
<dbReference type="RefSeq" id="WP_146571619.1">
    <property type="nucleotide sequence ID" value="NZ_SJPH01000002.1"/>
</dbReference>
<evidence type="ECO:0008006" key="3">
    <source>
        <dbReference type="Google" id="ProtNLM"/>
    </source>
</evidence>
<protein>
    <recommendedName>
        <fullName evidence="3">Helix-turn-helix domain protein</fullName>
    </recommendedName>
</protein>
<evidence type="ECO:0000313" key="1">
    <source>
        <dbReference type="EMBL" id="TWT47184.1"/>
    </source>
</evidence>
<accession>A0A5C5W991</accession>
<gene>
    <name evidence="1" type="ORF">Pla111_07960</name>
</gene>
<organism evidence="1 2">
    <name type="scientific">Botrimarina hoheduenensis</name>
    <dbReference type="NCBI Taxonomy" id="2528000"/>
    <lineage>
        <taxon>Bacteria</taxon>
        <taxon>Pseudomonadati</taxon>
        <taxon>Planctomycetota</taxon>
        <taxon>Planctomycetia</taxon>
        <taxon>Pirellulales</taxon>
        <taxon>Lacipirellulaceae</taxon>
        <taxon>Botrimarina</taxon>
    </lineage>
</organism>
<dbReference type="AlphaFoldDB" id="A0A5C5W991"/>
<dbReference type="Pfam" id="PF07618">
    <property type="entry name" value="DUF1580"/>
    <property type="match status" value="1"/>
</dbReference>
<comment type="caution">
    <text evidence="1">The sequence shown here is derived from an EMBL/GenBank/DDBJ whole genome shotgun (WGS) entry which is preliminary data.</text>
</comment>
<sequence>MTSLMDEKRLTLTELAKRERVNVCTVWRWAQRGAKGVRLETFSVGGRRYTTQEAFRRFVSGTTRAAQGTEAGHSSCVAEDHEFAAADAFLDAEGV</sequence>
<dbReference type="OrthoDB" id="290434at2"/>
<dbReference type="EMBL" id="SJPH01000002">
    <property type="protein sequence ID" value="TWT47184.1"/>
    <property type="molecule type" value="Genomic_DNA"/>
</dbReference>
<keyword evidence="2" id="KW-1185">Reference proteome</keyword>
<evidence type="ECO:0000313" key="2">
    <source>
        <dbReference type="Proteomes" id="UP000318995"/>
    </source>
</evidence>